<evidence type="ECO:0000259" key="1">
    <source>
        <dbReference type="Pfam" id="PF03457"/>
    </source>
</evidence>
<keyword evidence="3" id="KW-1185">Reference proteome</keyword>
<dbReference type="PANTHER" id="PTHR33418:SF1">
    <property type="entry name" value="HELICASE-ASSOCIATED DOMAIN-CONTAINING PROTEIN"/>
    <property type="match status" value="1"/>
</dbReference>
<dbReference type="EMBL" id="JARXVC010000025">
    <property type="protein sequence ID" value="MDH6284676.1"/>
    <property type="molecule type" value="Genomic_DNA"/>
</dbReference>
<dbReference type="Pfam" id="PF03457">
    <property type="entry name" value="HA"/>
    <property type="match status" value="4"/>
</dbReference>
<evidence type="ECO:0000313" key="2">
    <source>
        <dbReference type="EMBL" id="MDH6284676.1"/>
    </source>
</evidence>
<dbReference type="InterPro" id="IPR005114">
    <property type="entry name" value="Helicase_assoc"/>
</dbReference>
<dbReference type="Gene3D" id="6.10.140.530">
    <property type="match status" value="4"/>
</dbReference>
<gene>
    <name evidence="2" type="ORF">M2280_005937</name>
</gene>
<feature type="domain" description="Helicase-associated" evidence="1">
    <location>
        <begin position="169"/>
        <end position="232"/>
    </location>
</feature>
<feature type="domain" description="Helicase-associated" evidence="1">
    <location>
        <begin position="92"/>
        <end position="156"/>
    </location>
</feature>
<evidence type="ECO:0000313" key="3">
    <source>
        <dbReference type="Proteomes" id="UP001160334"/>
    </source>
</evidence>
<protein>
    <recommendedName>
        <fullName evidence="1">Helicase-associated domain-containing protein</fullName>
    </recommendedName>
</protein>
<feature type="domain" description="Helicase-associated" evidence="1">
    <location>
        <begin position="247"/>
        <end position="311"/>
    </location>
</feature>
<comment type="caution">
    <text evidence="2">The sequence shown here is derived from an EMBL/GenBank/DDBJ whole genome shotgun (WGS) entry which is preliminary data.</text>
</comment>
<name>A0ABT6MLH4_9NOCA</name>
<dbReference type="PANTHER" id="PTHR33418">
    <property type="entry name" value="HELICASE-ASSOCIATED"/>
    <property type="match status" value="1"/>
</dbReference>
<sequence length="322" mass="36667">MHGRQSGDDARTHALWANGIEHLEDFITEHGHARVLARFVCSDGMRLGRWVNSRRAERRHGSPSLTNERIAQLDRLGFVWDPPRGRIDAPAKQWVVGLAHLEQYVAVHGHARVPYAWVSEDGFALGNWVSNRRRDRRDDARALTPERVAQLDALSFDWLPENSATRQNLWATGIDHLTEFITEHGHALVPTGWTSPDGFNLGAWVMNRRADRRIGRPSLTTDRIDHLERLGFHWGTARVPPAPRPPTQWDNAVDHLAQFVAEHGHARIQQKWVAPDGFKLGAWVAKQRTHRRAGTPTLTPTRIAQLDALDFEWEPPRGPRMT</sequence>
<accession>A0ABT6MLH4</accession>
<feature type="domain" description="Helicase-associated" evidence="1">
    <location>
        <begin position="15"/>
        <end position="78"/>
    </location>
</feature>
<reference evidence="2 3" key="1">
    <citation type="submission" date="2023-04" db="EMBL/GenBank/DDBJ databases">
        <title>Forest soil microbial communities from Buena Vista Peninsula, Colon Province, Panama.</title>
        <authorList>
            <person name="Bouskill N."/>
        </authorList>
    </citation>
    <scope>NUCLEOTIDE SEQUENCE [LARGE SCALE GENOMIC DNA]</scope>
    <source>
        <strain evidence="2 3">CFH S0262</strain>
    </source>
</reference>
<dbReference type="RefSeq" id="WP_280763886.1">
    <property type="nucleotide sequence ID" value="NZ_JARXVC010000025.1"/>
</dbReference>
<dbReference type="Proteomes" id="UP001160334">
    <property type="component" value="Unassembled WGS sequence"/>
</dbReference>
<proteinExistence type="predicted"/>
<organism evidence="2 3">
    <name type="scientific">Prescottella agglutinans</name>
    <dbReference type="NCBI Taxonomy" id="1644129"/>
    <lineage>
        <taxon>Bacteria</taxon>
        <taxon>Bacillati</taxon>
        <taxon>Actinomycetota</taxon>
        <taxon>Actinomycetes</taxon>
        <taxon>Mycobacteriales</taxon>
        <taxon>Nocardiaceae</taxon>
        <taxon>Prescottella</taxon>
    </lineage>
</organism>